<dbReference type="RefSeq" id="WP_344898097.1">
    <property type="nucleotide sequence ID" value="NZ_BAABAS010000007.1"/>
</dbReference>
<dbReference type="EMBL" id="BAABAS010000007">
    <property type="protein sequence ID" value="GAA4233646.1"/>
    <property type="molecule type" value="Genomic_DNA"/>
</dbReference>
<keyword evidence="3" id="KW-0804">Transcription</keyword>
<dbReference type="InterPro" id="IPR000835">
    <property type="entry name" value="HTH_MarR-typ"/>
</dbReference>
<sequence>MSEISKTADLALRTLIVLGEGGPATAASLGRELGVNRTVVHRILTTLQGRGFVERRDRTFALGGTLRYLARNAAPDLRAIARPAMTRLLETAGETVVMHAPEGSEAVVIEQIVADHHVLRVDHPSGSRHALHRGASGRAMLAFMDDKTIDAVLRDQPDADRTRTRLREVRDLGYALSFDELQHGVHGAAAPVLDGGGTVVASVAILVPATRTANMTAHLDDLLTAAAEMGVLLRAASQPAGIPPASDSVAG</sequence>
<dbReference type="PROSITE" id="PS51078">
    <property type="entry name" value="ICLR_ED"/>
    <property type="match status" value="1"/>
</dbReference>
<proteinExistence type="predicted"/>
<evidence type="ECO:0000256" key="3">
    <source>
        <dbReference type="ARBA" id="ARBA00023163"/>
    </source>
</evidence>
<dbReference type="InterPro" id="IPR036388">
    <property type="entry name" value="WH-like_DNA-bd_sf"/>
</dbReference>
<feature type="domain" description="IclR-ED" evidence="5">
    <location>
        <begin position="58"/>
        <end position="242"/>
    </location>
</feature>
<name>A0ABP8C4Q9_9ACTN</name>
<evidence type="ECO:0000259" key="4">
    <source>
        <dbReference type="PROSITE" id="PS51077"/>
    </source>
</evidence>
<accession>A0ABP8C4Q9</accession>
<organism evidence="6 7">
    <name type="scientific">Actinomadura meridiana</name>
    <dbReference type="NCBI Taxonomy" id="559626"/>
    <lineage>
        <taxon>Bacteria</taxon>
        <taxon>Bacillati</taxon>
        <taxon>Actinomycetota</taxon>
        <taxon>Actinomycetes</taxon>
        <taxon>Streptosporangiales</taxon>
        <taxon>Thermomonosporaceae</taxon>
        <taxon>Actinomadura</taxon>
    </lineage>
</organism>
<dbReference type="InterPro" id="IPR005471">
    <property type="entry name" value="Tscrpt_reg_IclR_N"/>
</dbReference>
<dbReference type="Proteomes" id="UP001501710">
    <property type="component" value="Unassembled WGS sequence"/>
</dbReference>
<dbReference type="Gene3D" id="3.30.450.40">
    <property type="match status" value="1"/>
</dbReference>
<protein>
    <submittedName>
        <fullName evidence="6">IclR family transcriptional regulator</fullName>
    </submittedName>
</protein>
<evidence type="ECO:0000256" key="1">
    <source>
        <dbReference type="ARBA" id="ARBA00023015"/>
    </source>
</evidence>
<evidence type="ECO:0000259" key="5">
    <source>
        <dbReference type="PROSITE" id="PS51078"/>
    </source>
</evidence>
<dbReference type="PANTHER" id="PTHR30136">
    <property type="entry name" value="HELIX-TURN-HELIX TRANSCRIPTIONAL REGULATOR, ICLR FAMILY"/>
    <property type="match status" value="1"/>
</dbReference>
<dbReference type="PROSITE" id="PS51077">
    <property type="entry name" value="HTH_ICLR"/>
    <property type="match status" value="1"/>
</dbReference>
<evidence type="ECO:0000256" key="2">
    <source>
        <dbReference type="ARBA" id="ARBA00023125"/>
    </source>
</evidence>
<evidence type="ECO:0000313" key="6">
    <source>
        <dbReference type="EMBL" id="GAA4233646.1"/>
    </source>
</evidence>
<comment type="caution">
    <text evidence="6">The sequence shown here is derived from an EMBL/GenBank/DDBJ whole genome shotgun (WGS) entry which is preliminary data.</text>
</comment>
<gene>
    <name evidence="6" type="ORF">GCM10022254_36570</name>
</gene>
<dbReference type="InterPro" id="IPR014757">
    <property type="entry name" value="Tscrpt_reg_IclR_C"/>
</dbReference>
<dbReference type="SUPFAM" id="SSF46785">
    <property type="entry name" value="Winged helix' DNA-binding domain"/>
    <property type="match status" value="1"/>
</dbReference>
<evidence type="ECO:0000313" key="7">
    <source>
        <dbReference type="Proteomes" id="UP001501710"/>
    </source>
</evidence>
<dbReference type="InterPro" id="IPR029016">
    <property type="entry name" value="GAF-like_dom_sf"/>
</dbReference>
<reference evidence="7" key="1">
    <citation type="journal article" date="2019" name="Int. J. Syst. Evol. Microbiol.">
        <title>The Global Catalogue of Microorganisms (GCM) 10K type strain sequencing project: providing services to taxonomists for standard genome sequencing and annotation.</title>
        <authorList>
            <consortium name="The Broad Institute Genomics Platform"/>
            <consortium name="The Broad Institute Genome Sequencing Center for Infectious Disease"/>
            <person name="Wu L."/>
            <person name="Ma J."/>
        </authorList>
    </citation>
    <scope>NUCLEOTIDE SEQUENCE [LARGE SCALE GENOMIC DNA]</scope>
    <source>
        <strain evidence="7">JCM 17440</strain>
    </source>
</reference>
<dbReference type="InterPro" id="IPR050707">
    <property type="entry name" value="HTH_MetabolicPath_Reg"/>
</dbReference>
<dbReference type="PANTHER" id="PTHR30136:SF24">
    <property type="entry name" value="HTH-TYPE TRANSCRIPTIONAL REPRESSOR ALLR"/>
    <property type="match status" value="1"/>
</dbReference>
<dbReference type="Pfam" id="PF01614">
    <property type="entry name" value="IclR_C"/>
    <property type="match status" value="1"/>
</dbReference>
<dbReference type="InterPro" id="IPR036390">
    <property type="entry name" value="WH_DNA-bd_sf"/>
</dbReference>
<keyword evidence="7" id="KW-1185">Reference proteome</keyword>
<dbReference type="SMART" id="SM00346">
    <property type="entry name" value="HTH_ICLR"/>
    <property type="match status" value="1"/>
</dbReference>
<dbReference type="Pfam" id="PF12802">
    <property type="entry name" value="MarR_2"/>
    <property type="match status" value="1"/>
</dbReference>
<dbReference type="SUPFAM" id="SSF55781">
    <property type="entry name" value="GAF domain-like"/>
    <property type="match status" value="1"/>
</dbReference>
<feature type="domain" description="HTH iclR-type" evidence="4">
    <location>
        <begin position="5"/>
        <end position="64"/>
    </location>
</feature>
<dbReference type="Gene3D" id="1.10.10.10">
    <property type="entry name" value="Winged helix-like DNA-binding domain superfamily/Winged helix DNA-binding domain"/>
    <property type="match status" value="1"/>
</dbReference>
<keyword evidence="2" id="KW-0238">DNA-binding</keyword>
<keyword evidence="1" id="KW-0805">Transcription regulation</keyword>